<feature type="region of interest" description="Disordered" evidence="1">
    <location>
        <begin position="37"/>
        <end position="60"/>
    </location>
</feature>
<dbReference type="InterPro" id="IPR016197">
    <property type="entry name" value="Chromo-like_dom_sf"/>
</dbReference>
<comment type="caution">
    <text evidence="2">The sequence shown here is derived from an EMBL/GenBank/DDBJ whole genome shotgun (WGS) entry which is preliminary data.</text>
</comment>
<feature type="compositionally biased region" description="Basic and acidic residues" evidence="1">
    <location>
        <begin position="882"/>
        <end position="895"/>
    </location>
</feature>
<accession>A0A2T9YJ66</accession>
<dbReference type="Proteomes" id="UP000245383">
    <property type="component" value="Unassembled WGS sequence"/>
</dbReference>
<dbReference type="EMBL" id="MBFR01000163">
    <property type="protein sequence ID" value="PVU92390.1"/>
    <property type="molecule type" value="Genomic_DNA"/>
</dbReference>
<proteinExistence type="predicted"/>
<dbReference type="Gene3D" id="2.30.30.140">
    <property type="match status" value="2"/>
</dbReference>
<name>A0A2T9YJ66_9FUNG</name>
<sequence length="1005" mass="114740">MSETKRKRRTRKTTTSIPTFEIKLETLNSDLTLAPLNVNSSKENRNDTSSQTNDVTTKPNLGSFFSDMSSFSESSLNSEPENTLSNKKIHCKSTCSINNSLKNKKNIRTKTTPLKKLSTSKGPSFPKSTGAFYTRNTAKYLENFAGFIDTKSSINRLITSGSIISIRESDKKIYKAIVKTYQNGKILISYNDYGSDYDTWVDVNSRRIIDVYCDHLDADKRIVDADCDDLDTDKRIFDKNCDGLDVDKTIFDANCDDLDADKKNFDENCDDLDTDKRIVDGNCDGLDVDKTIVDANCDDLDADKKIFDENCDDLDTDKRIVDADCDHLDADKTVVDAYCDDLDTDKRIADVNCDDLDTDKRIADVNCDNEDLVTENINSLKTTLQPSNFYSIGQSHNQQNSLVPKSKVISKKKSQKYFKDHSKKSENGIVWSLIKTDRQLEISGLSNFISIRGIKIGEKISVMHLDKTYYEAIALAQLEGKILVYYFDYGPEYCEWIDSESKRILVNNSNLKSLAGNCDQNTILVISLLKEYQNYVKGKEHNKINKIRHRTSSAKVKIDNNNFALEDQIREQASTDYENNDQNQLESEYSSQSFEFSSESEFDSGSDCSIIKYNRNPIKSKKSNNAIHKNIQAFTPGRKSRFIKRPILESTTQPIDLELKNQDYYSIPPQLKLVDYVSHFFIGLLVAIRGSRSDLWWAATITKIQKYKIYVEYNGWPLDFNEWIEVNSTRIVINSAMKTDYMIAKSLGLKNSVSGKSLKKFSNKSHDKHPLSERLAVQQIMAQELNQNRELSYYYHQDTGTISLPHEKMSINDYKLFFKKGDKIRARISEKNYIKYIENKSCILDQDLWLDGTIIKVLNGTLTIDFGKFSAKNTTSPFTNSDKNKELDFDNNENKNDNIQEEISTGKHNSVYTDFSSENLIERFAYNSTKIKVLKDTINSNNRFEDIISGKKNIKKSTTEKAKLALNDKKKKRNLILESTIEMLEKSLTVVDTSSLQTGQTEQDV</sequence>
<organism evidence="2 3">
    <name type="scientific">Smittium simulii</name>
    <dbReference type="NCBI Taxonomy" id="133385"/>
    <lineage>
        <taxon>Eukaryota</taxon>
        <taxon>Fungi</taxon>
        <taxon>Fungi incertae sedis</taxon>
        <taxon>Zoopagomycota</taxon>
        <taxon>Kickxellomycotina</taxon>
        <taxon>Harpellomycetes</taxon>
        <taxon>Harpellales</taxon>
        <taxon>Legeriomycetaceae</taxon>
        <taxon>Smittium</taxon>
    </lineage>
</organism>
<feature type="region of interest" description="Disordered" evidence="1">
    <location>
        <begin position="875"/>
        <end position="895"/>
    </location>
</feature>
<gene>
    <name evidence="2" type="ORF">BB561_003841</name>
</gene>
<dbReference type="SUPFAM" id="SSF54160">
    <property type="entry name" value="Chromo domain-like"/>
    <property type="match status" value="1"/>
</dbReference>
<evidence type="ECO:0008006" key="4">
    <source>
        <dbReference type="Google" id="ProtNLM"/>
    </source>
</evidence>
<dbReference type="AlphaFoldDB" id="A0A2T9YJ66"/>
<dbReference type="OrthoDB" id="161570at2759"/>
<evidence type="ECO:0000313" key="3">
    <source>
        <dbReference type="Proteomes" id="UP000245383"/>
    </source>
</evidence>
<evidence type="ECO:0000313" key="2">
    <source>
        <dbReference type="EMBL" id="PVU92390.1"/>
    </source>
</evidence>
<reference evidence="2 3" key="1">
    <citation type="journal article" date="2018" name="MBio">
        <title>Comparative Genomics Reveals the Core Gene Toolbox for the Fungus-Insect Symbiosis.</title>
        <authorList>
            <person name="Wang Y."/>
            <person name="Stata M."/>
            <person name="Wang W."/>
            <person name="Stajich J.E."/>
            <person name="White M.M."/>
            <person name="Moncalvo J.M."/>
        </authorList>
    </citation>
    <scope>NUCLEOTIDE SEQUENCE [LARGE SCALE GENOMIC DNA]</scope>
    <source>
        <strain evidence="2 3">SWE-8-4</strain>
    </source>
</reference>
<dbReference type="STRING" id="133385.A0A2T9YJ66"/>
<evidence type="ECO:0000256" key="1">
    <source>
        <dbReference type="SAM" id="MobiDB-lite"/>
    </source>
</evidence>
<keyword evidence="3" id="KW-1185">Reference proteome</keyword>
<protein>
    <recommendedName>
        <fullName evidence="4">Tudor domain-containing protein</fullName>
    </recommendedName>
</protein>